<dbReference type="EMBL" id="RWGY01000005">
    <property type="protein sequence ID" value="TVU43365.1"/>
    <property type="molecule type" value="Genomic_DNA"/>
</dbReference>
<reference evidence="2 3" key="1">
    <citation type="journal article" date="2019" name="Sci. Rep.">
        <title>A high-quality genome of Eragrostis curvula grass provides insights into Poaceae evolution and supports new strategies to enhance forage quality.</title>
        <authorList>
            <person name="Carballo J."/>
            <person name="Santos B.A.C.M."/>
            <person name="Zappacosta D."/>
            <person name="Garbus I."/>
            <person name="Selva J.P."/>
            <person name="Gallo C.A."/>
            <person name="Diaz A."/>
            <person name="Albertini E."/>
            <person name="Caccamo M."/>
            <person name="Echenique V."/>
        </authorList>
    </citation>
    <scope>NUCLEOTIDE SEQUENCE [LARGE SCALE GENOMIC DNA]</scope>
    <source>
        <strain evidence="3">cv. Victoria</strain>
        <tissue evidence="2">Leaf</tissue>
    </source>
</reference>
<name>A0A5J9W5X8_9POAL</name>
<feature type="region of interest" description="Disordered" evidence="1">
    <location>
        <begin position="94"/>
        <end position="116"/>
    </location>
</feature>
<protein>
    <submittedName>
        <fullName evidence="2">Uncharacterized protein</fullName>
    </submittedName>
</protein>
<sequence length="116" mass="12878">MFTNGGENPFTDHLDQPAPPRVPPQRLGPPRPSHEAADLHDLNPLPSSICYPFGSRRGEEPERCSSSCRSRNCGDLVGIRPRLFLFLTEAESSYANEANNSEDVKPMLSESTPTRR</sequence>
<keyword evidence="3" id="KW-1185">Reference proteome</keyword>
<organism evidence="2 3">
    <name type="scientific">Eragrostis curvula</name>
    <name type="common">weeping love grass</name>
    <dbReference type="NCBI Taxonomy" id="38414"/>
    <lineage>
        <taxon>Eukaryota</taxon>
        <taxon>Viridiplantae</taxon>
        <taxon>Streptophyta</taxon>
        <taxon>Embryophyta</taxon>
        <taxon>Tracheophyta</taxon>
        <taxon>Spermatophyta</taxon>
        <taxon>Magnoliopsida</taxon>
        <taxon>Liliopsida</taxon>
        <taxon>Poales</taxon>
        <taxon>Poaceae</taxon>
        <taxon>PACMAD clade</taxon>
        <taxon>Chloridoideae</taxon>
        <taxon>Eragrostideae</taxon>
        <taxon>Eragrostidinae</taxon>
        <taxon>Eragrostis</taxon>
    </lineage>
</organism>
<evidence type="ECO:0000313" key="2">
    <source>
        <dbReference type="EMBL" id="TVU43365.1"/>
    </source>
</evidence>
<comment type="caution">
    <text evidence="2">The sequence shown here is derived from an EMBL/GenBank/DDBJ whole genome shotgun (WGS) entry which is preliminary data.</text>
</comment>
<feature type="region of interest" description="Disordered" evidence="1">
    <location>
        <begin position="1"/>
        <end position="46"/>
    </location>
</feature>
<proteinExistence type="predicted"/>
<feature type="compositionally biased region" description="Basic and acidic residues" evidence="1">
    <location>
        <begin position="32"/>
        <end position="41"/>
    </location>
</feature>
<accession>A0A5J9W5X8</accession>
<feature type="compositionally biased region" description="Pro residues" evidence="1">
    <location>
        <begin position="17"/>
        <end position="31"/>
    </location>
</feature>
<feature type="non-terminal residue" evidence="2">
    <location>
        <position position="1"/>
    </location>
</feature>
<evidence type="ECO:0000313" key="3">
    <source>
        <dbReference type="Proteomes" id="UP000324897"/>
    </source>
</evidence>
<evidence type="ECO:0000256" key="1">
    <source>
        <dbReference type="SAM" id="MobiDB-lite"/>
    </source>
</evidence>
<gene>
    <name evidence="2" type="ORF">EJB05_09829</name>
</gene>
<dbReference type="AlphaFoldDB" id="A0A5J9W5X8"/>
<dbReference type="Gramene" id="TVU43365">
    <property type="protein sequence ID" value="TVU43365"/>
    <property type="gene ID" value="EJB05_09829"/>
</dbReference>
<dbReference type="Proteomes" id="UP000324897">
    <property type="component" value="Unassembled WGS sequence"/>
</dbReference>